<feature type="compositionally biased region" description="Basic and acidic residues" evidence="1">
    <location>
        <begin position="431"/>
        <end position="451"/>
    </location>
</feature>
<proteinExistence type="predicted"/>
<comment type="caution">
    <text evidence="2">The sequence shown here is derived from an EMBL/GenBank/DDBJ whole genome shotgun (WGS) entry which is preliminary data.</text>
</comment>
<feature type="compositionally biased region" description="Basic and acidic residues" evidence="1">
    <location>
        <begin position="392"/>
        <end position="417"/>
    </location>
</feature>
<dbReference type="EMBL" id="JANTQA010000047">
    <property type="protein sequence ID" value="KAJ3432340.1"/>
    <property type="molecule type" value="Genomic_DNA"/>
</dbReference>
<reference evidence="2" key="1">
    <citation type="submission" date="2022-08" db="EMBL/GenBank/DDBJ databases">
        <title>Novel sulphate-reducing endosymbionts in the free-living metamonad Anaeramoeba.</title>
        <authorList>
            <person name="Jerlstrom-Hultqvist J."/>
            <person name="Cepicka I."/>
            <person name="Gallot-Lavallee L."/>
            <person name="Salas-Leiva D."/>
            <person name="Curtis B.A."/>
            <person name="Zahonova K."/>
            <person name="Pipaliya S."/>
            <person name="Dacks J."/>
            <person name="Roger A.J."/>
        </authorList>
    </citation>
    <scope>NUCLEOTIDE SEQUENCE</scope>
    <source>
        <strain evidence="2">Busselton2</strain>
    </source>
</reference>
<feature type="region of interest" description="Disordered" evidence="1">
    <location>
        <begin position="353"/>
        <end position="589"/>
    </location>
</feature>
<dbReference type="AlphaFoldDB" id="A0AAV7YWR5"/>
<feature type="compositionally biased region" description="Basic and acidic residues" evidence="1">
    <location>
        <begin position="353"/>
        <end position="370"/>
    </location>
</feature>
<feature type="compositionally biased region" description="Basic and acidic residues" evidence="1">
    <location>
        <begin position="526"/>
        <end position="546"/>
    </location>
</feature>
<dbReference type="Proteomes" id="UP001146793">
    <property type="component" value="Unassembled WGS sequence"/>
</dbReference>
<name>A0AAV7YWR5_9EUKA</name>
<protein>
    <submittedName>
        <fullName evidence="2">Uncharacterized protein</fullName>
    </submittedName>
</protein>
<feature type="compositionally biased region" description="Basic residues" evidence="1">
    <location>
        <begin position="568"/>
        <end position="589"/>
    </location>
</feature>
<evidence type="ECO:0000256" key="1">
    <source>
        <dbReference type="SAM" id="MobiDB-lite"/>
    </source>
</evidence>
<organism evidence="2 3">
    <name type="scientific">Anaeramoeba flamelloides</name>
    <dbReference type="NCBI Taxonomy" id="1746091"/>
    <lineage>
        <taxon>Eukaryota</taxon>
        <taxon>Metamonada</taxon>
        <taxon>Anaeramoebidae</taxon>
        <taxon>Anaeramoeba</taxon>
    </lineage>
</organism>
<evidence type="ECO:0000313" key="3">
    <source>
        <dbReference type="Proteomes" id="UP001146793"/>
    </source>
</evidence>
<evidence type="ECO:0000313" key="2">
    <source>
        <dbReference type="EMBL" id="KAJ3432340.1"/>
    </source>
</evidence>
<feature type="compositionally biased region" description="Basic residues" evidence="1">
    <location>
        <begin position="504"/>
        <end position="520"/>
    </location>
</feature>
<sequence>MDFEIGLSAYCRRCGSKEAIFVIKVLITSYHKIDRDTLLSEREGYTSYQTLFSTNLCKKCCEETTYSFENWINDYQVNFLIANVPIEQTNLIIGICLDDQISKKSLIKKKQKQGSQIRQKINRKAQRYSAQQVNFNNSSRLSLVLQPNSSNSFGRTNRDIRVNKIKLNNNHHDPEKNFVGNVNWNNRINNMINTNNSNRSFNNYLSNIIKEKQKSRNKLSHFTRNTNLPFLENSRNFQEKKQEIQNAILYGGDSIVNDVLVNQQYFKKLNANKKDKIQENYYEYFKNKKIACDKIQKIIKNFESQGSLFENPLIKNNFKKLFFDFLSPKTFMIQMENQNKEFNRFYEKNKKEKRKTDLNLAKRKEVERVNKRPKMKMKVENAREKKRKEKRGKAEGRGEDRDKGKDRRRDKKRERDKINKRHKNRHKSRIRNKDKINHNNKNKDNCEENKGSKKSLKNKSKINNGNILHQNYSQNKSTKKNHHDSTKNNGRRRKESGDKIGNGYHKHTQDKANSIRKRKFGNSSSHQDHDFTNEIESKRYKKVDRNSKKKAFPDQNYKKDNQSQYYYQKKKSFKKKGSRKRKFNKKKYD</sequence>
<feature type="compositionally biased region" description="Basic residues" evidence="1">
    <location>
        <begin position="418"/>
        <end position="430"/>
    </location>
</feature>
<accession>A0AAV7YWR5</accession>
<gene>
    <name evidence="2" type="ORF">M0812_21275</name>
</gene>